<evidence type="ECO:0000313" key="1">
    <source>
        <dbReference type="EMBL" id="GAA4781773.1"/>
    </source>
</evidence>
<name>A0ABP9AJ11_9ACTN</name>
<dbReference type="EMBL" id="BAABIG010000001">
    <property type="protein sequence ID" value="GAA4781773.1"/>
    <property type="molecule type" value="Genomic_DNA"/>
</dbReference>
<keyword evidence="2" id="KW-1185">Reference proteome</keyword>
<reference evidence="2" key="1">
    <citation type="journal article" date="2019" name="Int. J. Syst. Evol. Microbiol.">
        <title>The Global Catalogue of Microorganisms (GCM) 10K type strain sequencing project: providing services to taxonomists for standard genome sequencing and annotation.</title>
        <authorList>
            <consortium name="The Broad Institute Genomics Platform"/>
            <consortium name="The Broad Institute Genome Sequencing Center for Infectious Disease"/>
            <person name="Wu L."/>
            <person name="Ma J."/>
        </authorList>
    </citation>
    <scope>NUCLEOTIDE SEQUENCE [LARGE SCALE GENOMIC DNA]</scope>
    <source>
        <strain evidence="2">JCM 18081</strain>
    </source>
</reference>
<protein>
    <submittedName>
        <fullName evidence="1">Uncharacterized protein</fullName>
    </submittedName>
</protein>
<organism evidence="1 2">
    <name type="scientific">Streptomyces ziwulingensis</name>
    <dbReference type="NCBI Taxonomy" id="1045501"/>
    <lineage>
        <taxon>Bacteria</taxon>
        <taxon>Bacillati</taxon>
        <taxon>Actinomycetota</taxon>
        <taxon>Actinomycetes</taxon>
        <taxon>Kitasatosporales</taxon>
        <taxon>Streptomycetaceae</taxon>
        <taxon>Streptomyces</taxon>
    </lineage>
</organism>
<evidence type="ECO:0000313" key="2">
    <source>
        <dbReference type="Proteomes" id="UP001501265"/>
    </source>
</evidence>
<gene>
    <name evidence="1" type="ORF">GCM10023220_00250</name>
</gene>
<proteinExistence type="predicted"/>
<sequence length="88" mass="9463">MIQHARRKIESFLPVTHEISIPISTVLQNGVASVTTLTLRFGTALTAGVTAGAAVWPEPIPARLVIAVLAAAAWDRSGLTYVRVRRTE</sequence>
<comment type="caution">
    <text evidence="1">The sequence shown here is derived from an EMBL/GenBank/DDBJ whole genome shotgun (WGS) entry which is preliminary data.</text>
</comment>
<dbReference type="RefSeq" id="WP_345616622.1">
    <property type="nucleotide sequence ID" value="NZ_BAABIG010000001.1"/>
</dbReference>
<accession>A0ABP9AJ11</accession>
<dbReference type="Proteomes" id="UP001501265">
    <property type="component" value="Unassembled WGS sequence"/>
</dbReference>